<gene>
    <name evidence="3" type="ORF">LFYK43_20190</name>
</gene>
<dbReference type="InterPro" id="IPR036291">
    <property type="entry name" value="NAD(P)-bd_dom_sf"/>
</dbReference>
<name>A0A401IVJ8_9LACO</name>
<reference evidence="3 4" key="1">
    <citation type="journal article" date="2019" name="Int. J. Syst. Evol. Microbiol.">
        <title>Lactobacillus salitolerans sp. nov., a novel lactic acid bacterium isolated from spent mushroom substrates.</title>
        <authorList>
            <person name="Tohno M."/>
            <person name="Tanizawa Y."/>
            <person name="Kojima Y."/>
            <person name="Sakamoto M."/>
            <person name="Nakamura Y."/>
            <person name="Ohkuma M."/>
            <person name="Kobayashi H."/>
        </authorList>
    </citation>
    <scope>NUCLEOTIDE SEQUENCE [LARGE SCALE GENOMIC DNA]</scope>
    <source>
        <strain evidence="3 4">YK43</strain>
    </source>
</reference>
<evidence type="ECO:0000259" key="2">
    <source>
        <dbReference type="Pfam" id="PF03807"/>
    </source>
</evidence>
<organism evidence="3 4">
    <name type="scientific">Ligilactobacillus salitolerans</name>
    <dbReference type="NCBI Taxonomy" id="1808352"/>
    <lineage>
        <taxon>Bacteria</taxon>
        <taxon>Bacillati</taxon>
        <taxon>Bacillota</taxon>
        <taxon>Bacilli</taxon>
        <taxon>Lactobacillales</taxon>
        <taxon>Lactobacillaceae</taxon>
        <taxon>Ligilactobacillus</taxon>
    </lineage>
</organism>
<dbReference type="PANTHER" id="PTHR14239:SF0">
    <property type="entry name" value="F420-DEPENDENT NADP REDUCTASE"/>
    <property type="match status" value="1"/>
</dbReference>
<dbReference type="GO" id="GO:0052851">
    <property type="term" value="F:ferric-chelate reductase (NADPH) activity"/>
    <property type="evidence" value="ECO:0007669"/>
    <property type="project" value="TreeGrafter"/>
</dbReference>
<sequence length="231" mass="24226">MSTTMNKPVIGILGAGKLGTTLARLSTQAGYPTLIASSKPASKIALAVSVLAPGAQAVTAAELTSQAQIVILALPLGKYQTISRQGLAGKLVLDAMNYWWEVDGKENIFSTPTHSSSELIQEFLGESTVVKAFNHMGYHDLDAEVGQGKDGQRKAIAIAGDDAATVRQAAQLVTDFGFDPVILPSLADGIMLEPGSPLFGADQPKAQLQEMLAAFPESKLGKEISTSNQDS</sequence>
<dbReference type="Gene3D" id="3.40.50.720">
    <property type="entry name" value="NAD(P)-binding Rossmann-like Domain"/>
    <property type="match status" value="1"/>
</dbReference>
<evidence type="ECO:0000256" key="1">
    <source>
        <dbReference type="ARBA" id="ARBA00023002"/>
    </source>
</evidence>
<feature type="domain" description="Pyrroline-5-carboxylate reductase catalytic N-terminal" evidence="2">
    <location>
        <begin position="10"/>
        <end position="98"/>
    </location>
</feature>
<accession>A0A401IVJ8</accession>
<evidence type="ECO:0000313" key="4">
    <source>
        <dbReference type="Proteomes" id="UP000286848"/>
    </source>
</evidence>
<keyword evidence="4" id="KW-1185">Reference proteome</keyword>
<dbReference type="EMBL" id="BFFP01000040">
    <property type="protein sequence ID" value="GBG95560.1"/>
    <property type="molecule type" value="Genomic_DNA"/>
</dbReference>
<dbReference type="GO" id="GO:0005886">
    <property type="term" value="C:plasma membrane"/>
    <property type="evidence" value="ECO:0007669"/>
    <property type="project" value="TreeGrafter"/>
</dbReference>
<dbReference type="GO" id="GO:0008823">
    <property type="term" value="F:cupric reductase (NADH) activity"/>
    <property type="evidence" value="ECO:0007669"/>
    <property type="project" value="TreeGrafter"/>
</dbReference>
<dbReference type="AlphaFoldDB" id="A0A401IVJ8"/>
<dbReference type="InterPro" id="IPR051267">
    <property type="entry name" value="STEAP_metalloreductase"/>
</dbReference>
<proteinExistence type="predicted"/>
<dbReference type="Pfam" id="PF03807">
    <property type="entry name" value="F420_oxidored"/>
    <property type="match status" value="1"/>
</dbReference>
<dbReference type="InterPro" id="IPR028939">
    <property type="entry name" value="P5C_Rdtase_cat_N"/>
</dbReference>
<evidence type="ECO:0000313" key="3">
    <source>
        <dbReference type="EMBL" id="GBG95560.1"/>
    </source>
</evidence>
<dbReference type="PANTHER" id="PTHR14239">
    <property type="entry name" value="DUDULIN-RELATED"/>
    <property type="match status" value="1"/>
</dbReference>
<dbReference type="GO" id="GO:0015677">
    <property type="term" value="P:copper ion import"/>
    <property type="evidence" value="ECO:0007669"/>
    <property type="project" value="TreeGrafter"/>
</dbReference>
<comment type="caution">
    <text evidence="3">The sequence shown here is derived from an EMBL/GenBank/DDBJ whole genome shotgun (WGS) entry which is preliminary data.</text>
</comment>
<protein>
    <submittedName>
        <fullName evidence="3">NADP oxidoreductase</fullName>
    </submittedName>
</protein>
<keyword evidence="1" id="KW-0560">Oxidoreductase</keyword>
<dbReference type="Proteomes" id="UP000286848">
    <property type="component" value="Unassembled WGS sequence"/>
</dbReference>
<dbReference type="SUPFAM" id="SSF51735">
    <property type="entry name" value="NAD(P)-binding Rossmann-fold domains"/>
    <property type="match status" value="1"/>
</dbReference>